<dbReference type="SMART" id="SM00382">
    <property type="entry name" value="AAA"/>
    <property type="match status" value="1"/>
</dbReference>
<dbReference type="PANTHER" id="PTHR47691">
    <property type="entry name" value="REGULATOR-RELATED"/>
    <property type="match status" value="1"/>
</dbReference>
<reference evidence="3 4" key="1">
    <citation type="submission" date="2024-06" db="EMBL/GenBank/DDBJ databases">
        <title>The Natural Products Discovery Center: Release of the First 8490 Sequenced Strains for Exploring Actinobacteria Biosynthetic Diversity.</title>
        <authorList>
            <person name="Kalkreuter E."/>
            <person name="Kautsar S.A."/>
            <person name="Yang D."/>
            <person name="Bader C.D."/>
            <person name="Teijaro C.N."/>
            <person name="Fluegel L."/>
            <person name="Davis C.M."/>
            <person name="Simpson J.R."/>
            <person name="Lauterbach L."/>
            <person name="Steele A.D."/>
            <person name="Gui C."/>
            <person name="Meng S."/>
            <person name="Li G."/>
            <person name="Viehrig K."/>
            <person name="Ye F."/>
            <person name="Su P."/>
            <person name="Kiefer A.F."/>
            <person name="Nichols A."/>
            <person name="Cepeda A.J."/>
            <person name="Yan W."/>
            <person name="Fan B."/>
            <person name="Jiang Y."/>
            <person name="Adhikari A."/>
            <person name="Zheng C.-J."/>
            <person name="Schuster L."/>
            <person name="Cowan T.M."/>
            <person name="Smanski M.J."/>
            <person name="Chevrette M.G."/>
            <person name="De Carvalho L.P.S."/>
            <person name="Shen B."/>
        </authorList>
    </citation>
    <scope>NUCLEOTIDE SEQUENCE [LARGE SCALE GENOMIC DNA]</scope>
    <source>
        <strain evidence="3 4">NPDC050100</strain>
    </source>
</reference>
<sequence>MERRDLPAFVGRRAEIAQIRRLLGRSRLVTLTGLSGVGKSRLVEEAAWNVRKAFADGVHMVDVSQIRDPRALAREVRDALPKAGPGARGGRLLLVLDGIERLAGPCAVLVESLLRSAPGLRILATGRRSLGVVGEHLLPVGPLPSADAVALLIHRAGRAIIDLDRKIAARLCEELGRMPSAIESAAERLRDTPDLAIEALLDDPVHEASARRALERTIELCSPAERLVWAGLAGFRGPFGLAEAERACPDGPPPGEFLDALIGLIDKSVLLREESDGEVRFRVPDAVRGHTVRLPRGSGATEAERPADLPPPLADLPSREERRRREPSMGERPRRDTEPVRPRGGPRPMGGAARVSDLERPRVLTRREHEVAELVADGLSNREVAEKLVISKRTAEAHMEHILAKLNFSSRTQVAAWVAQRRGDR</sequence>
<dbReference type="PRINTS" id="PR00038">
    <property type="entry name" value="HTHLUXR"/>
</dbReference>
<dbReference type="SUPFAM" id="SSF46894">
    <property type="entry name" value="C-terminal effector domain of the bipartite response regulators"/>
    <property type="match status" value="1"/>
</dbReference>
<dbReference type="SUPFAM" id="SSF52540">
    <property type="entry name" value="P-loop containing nucleoside triphosphate hydrolases"/>
    <property type="match status" value="1"/>
</dbReference>
<gene>
    <name evidence="3" type="ORF">AB0I59_00565</name>
</gene>
<dbReference type="Pfam" id="PF00196">
    <property type="entry name" value="GerE"/>
    <property type="match status" value="1"/>
</dbReference>
<dbReference type="EMBL" id="JBFALK010000001">
    <property type="protein sequence ID" value="MEV0967095.1"/>
    <property type="molecule type" value="Genomic_DNA"/>
</dbReference>
<dbReference type="Gene3D" id="3.40.50.300">
    <property type="entry name" value="P-loop containing nucleotide triphosphate hydrolases"/>
    <property type="match status" value="1"/>
</dbReference>
<evidence type="ECO:0000313" key="3">
    <source>
        <dbReference type="EMBL" id="MEV0967095.1"/>
    </source>
</evidence>
<proteinExistence type="predicted"/>
<feature type="compositionally biased region" description="Basic and acidic residues" evidence="1">
    <location>
        <begin position="317"/>
        <end position="341"/>
    </location>
</feature>
<dbReference type="InterPro" id="IPR000792">
    <property type="entry name" value="Tscrpt_reg_LuxR_C"/>
</dbReference>
<accession>A0ABV3G644</accession>
<name>A0ABV3G644_MICGL</name>
<dbReference type="InterPro" id="IPR036388">
    <property type="entry name" value="WH-like_DNA-bd_sf"/>
</dbReference>
<dbReference type="PROSITE" id="PS50043">
    <property type="entry name" value="HTH_LUXR_2"/>
    <property type="match status" value="1"/>
</dbReference>
<protein>
    <submittedName>
        <fullName evidence="3">LuxR C-terminal-related transcriptional regulator</fullName>
    </submittedName>
</protein>
<dbReference type="SMART" id="SM00421">
    <property type="entry name" value="HTH_LUXR"/>
    <property type="match status" value="1"/>
</dbReference>
<evidence type="ECO:0000313" key="4">
    <source>
        <dbReference type="Proteomes" id="UP001551675"/>
    </source>
</evidence>
<keyword evidence="4" id="KW-1185">Reference proteome</keyword>
<dbReference type="InterPro" id="IPR027417">
    <property type="entry name" value="P-loop_NTPase"/>
</dbReference>
<dbReference type="Gene3D" id="1.10.10.10">
    <property type="entry name" value="Winged helix-like DNA-binding domain superfamily/Winged helix DNA-binding domain"/>
    <property type="match status" value="1"/>
</dbReference>
<dbReference type="Proteomes" id="UP001551675">
    <property type="component" value="Unassembled WGS sequence"/>
</dbReference>
<dbReference type="InterPro" id="IPR016032">
    <property type="entry name" value="Sig_transdc_resp-reg_C-effctor"/>
</dbReference>
<comment type="caution">
    <text evidence="3">The sequence shown here is derived from an EMBL/GenBank/DDBJ whole genome shotgun (WGS) entry which is preliminary data.</text>
</comment>
<dbReference type="RefSeq" id="WP_358128615.1">
    <property type="nucleotide sequence ID" value="NZ_JBFALK010000001.1"/>
</dbReference>
<feature type="region of interest" description="Disordered" evidence="1">
    <location>
        <begin position="292"/>
        <end position="359"/>
    </location>
</feature>
<dbReference type="PANTHER" id="PTHR47691:SF3">
    <property type="entry name" value="HTH-TYPE TRANSCRIPTIONAL REGULATOR RV0890C-RELATED"/>
    <property type="match status" value="1"/>
</dbReference>
<evidence type="ECO:0000256" key="1">
    <source>
        <dbReference type="SAM" id="MobiDB-lite"/>
    </source>
</evidence>
<dbReference type="CDD" id="cd06170">
    <property type="entry name" value="LuxR_C_like"/>
    <property type="match status" value="1"/>
</dbReference>
<organism evidence="3 4">
    <name type="scientific">Microtetraspora glauca</name>
    <dbReference type="NCBI Taxonomy" id="1996"/>
    <lineage>
        <taxon>Bacteria</taxon>
        <taxon>Bacillati</taxon>
        <taxon>Actinomycetota</taxon>
        <taxon>Actinomycetes</taxon>
        <taxon>Streptosporangiales</taxon>
        <taxon>Streptosporangiaceae</taxon>
        <taxon>Microtetraspora</taxon>
    </lineage>
</organism>
<feature type="domain" description="HTH luxR-type" evidence="2">
    <location>
        <begin position="357"/>
        <end position="422"/>
    </location>
</feature>
<evidence type="ECO:0000259" key="2">
    <source>
        <dbReference type="PROSITE" id="PS50043"/>
    </source>
</evidence>
<dbReference type="InterPro" id="IPR003593">
    <property type="entry name" value="AAA+_ATPase"/>
</dbReference>